<protein>
    <submittedName>
        <fullName evidence="2">IS3 family transposase</fullName>
    </submittedName>
</protein>
<name>A0AAE3J300_9RHOB</name>
<dbReference type="EMBL" id="JAOYFC010000002">
    <property type="protein sequence ID" value="MCV6825406.1"/>
    <property type="molecule type" value="Genomic_DNA"/>
</dbReference>
<accession>A0AAE3J300</accession>
<dbReference type="RefSeq" id="WP_263954282.1">
    <property type="nucleotide sequence ID" value="NZ_JAOYFC010000002.1"/>
</dbReference>
<dbReference type="Pfam" id="PF13276">
    <property type="entry name" value="HTH_21"/>
    <property type="match status" value="1"/>
</dbReference>
<gene>
    <name evidence="2" type="ORF">OH136_12660</name>
</gene>
<evidence type="ECO:0000259" key="1">
    <source>
        <dbReference type="Pfam" id="PF13276"/>
    </source>
</evidence>
<proteinExistence type="predicted"/>
<comment type="caution">
    <text evidence="2">The sequence shown here is derived from an EMBL/GenBank/DDBJ whole genome shotgun (WGS) entry which is preliminary data.</text>
</comment>
<dbReference type="Proteomes" id="UP001208041">
    <property type="component" value="Unassembled WGS sequence"/>
</dbReference>
<feature type="domain" description="HTH-like" evidence="1">
    <location>
        <begin position="14"/>
        <end position="51"/>
    </location>
</feature>
<evidence type="ECO:0000313" key="2">
    <source>
        <dbReference type="EMBL" id="MCV6825406.1"/>
    </source>
</evidence>
<dbReference type="AlphaFoldDB" id="A0AAE3J300"/>
<evidence type="ECO:0000313" key="3">
    <source>
        <dbReference type="Proteomes" id="UP001208041"/>
    </source>
</evidence>
<keyword evidence="3" id="KW-1185">Reference proteome</keyword>
<reference evidence="2" key="1">
    <citation type="submission" date="2022-10" db="EMBL/GenBank/DDBJ databases">
        <authorList>
            <person name="Yue Y."/>
        </authorList>
    </citation>
    <scope>NUCLEOTIDE SEQUENCE</scope>
    <source>
        <strain evidence="2">Z654</strain>
    </source>
</reference>
<organism evidence="2 3">
    <name type="scientific">Halocynthiibacter halioticoli</name>
    <dbReference type="NCBI Taxonomy" id="2986804"/>
    <lineage>
        <taxon>Bacteria</taxon>
        <taxon>Pseudomonadati</taxon>
        <taxon>Pseudomonadota</taxon>
        <taxon>Alphaproteobacteria</taxon>
        <taxon>Rhodobacterales</taxon>
        <taxon>Paracoccaceae</taxon>
        <taxon>Halocynthiibacter</taxon>
    </lineage>
</organism>
<sequence>MSRSSLHYQTKVRDDEALRLAVIRLAKRYGRYGYRKITKLLRVEGWRVNHK</sequence>
<dbReference type="InterPro" id="IPR025948">
    <property type="entry name" value="HTH-like_dom"/>
</dbReference>